<dbReference type="EMBL" id="CAXKWB010010718">
    <property type="protein sequence ID" value="CAL4098977.1"/>
    <property type="molecule type" value="Genomic_DNA"/>
</dbReference>
<keyword evidence="10" id="KW-1071">Ligand-gated ion channel</keyword>
<feature type="non-terminal residue" evidence="14">
    <location>
        <position position="1"/>
    </location>
</feature>
<keyword evidence="15" id="KW-1185">Reference proteome</keyword>
<dbReference type="Pfam" id="PF10613">
    <property type="entry name" value="Lig_chan-Glu_bd"/>
    <property type="match status" value="1"/>
</dbReference>
<evidence type="ECO:0000256" key="2">
    <source>
        <dbReference type="ARBA" id="ARBA00022448"/>
    </source>
</evidence>
<dbReference type="PANTHER" id="PTHR42643">
    <property type="entry name" value="IONOTROPIC RECEPTOR 20A-RELATED"/>
    <property type="match status" value="1"/>
</dbReference>
<evidence type="ECO:0000313" key="14">
    <source>
        <dbReference type="EMBL" id="CAL4098977.1"/>
    </source>
</evidence>
<keyword evidence="8" id="KW-0675">Receptor</keyword>
<dbReference type="Proteomes" id="UP001497623">
    <property type="component" value="Unassembled WGS sequence"/>
</dbReference>
<dbReference type="AlphaFoldDB" id="A0AAV2QUA3"/>
<protein>
    <recommendedName>
        <fullName evidence="13">Ionotropic glutamate receptor L-glutamate and glycine-binding domain-containing protein</fullName>
    </recommendedName>
</protein>
<keyword evidence="5 12" id="KW-1133">Transmembrane helix</keyword>
<comment type="caution">
    <text evidence="14">The sequence shown here is derived from an EMBL/GenBank/DDBJ whole genome shotgun (WGS) entry which is preliminary data.</text>
</comment>
<feature type="non-terminal residue" evidence="14">
    <location>
        <position position="107"/>
    </location>
</feature>
<accession>A0AAV2QUA3</accession>
<evidence type="ECO:0000259" key="13">
    <source>
        <dbReference type="Pfam" id="PF10613"/>
    </source>
</evidence>
<keyword evidence="3" id="KW-1003">Cell membrane</keyword>
<name>A0AAV2QUA3_MEGNR</name>
<evidence type="ECO:0000256" key="4">
    <source>
        <dbReference type="ARBA" id="ARBA00022692"/>
    </source>
</evidence>
<keyword evidence="6" id="KW-0406">Ion transport</keyword>
<keyword evidence="2" id="KW-0813">Transport</keyword>
<dbReference type="PANTHER" id="PTHR42643:SF24">
    <property type="entry name" value="IONOTROPIC RECEPTOR 60A"/>
    <property type="match status" value="1"/>
</dbReference>
<evidence type="ECO:0000256" key="1">
    <source>
        <dbReference type="ARBA" id="ARBA00004651"/>
    </source>
</evidence>
<dbReference type="GO" id="GO:0015276">
    <property type="term" value="F:ligand-gated monoatomic ion channel activity"/>
    <property type="evidence" value="ECO:0007669"/>
    <property type="project" value="InterPro"/>
</dbReference>
<evidence type="ECO:0000256" key="5">
    <source>
        <dbReference type="ARBA" id="ARBA00022989"/>
    </source>
</evidence>
<evidence type="ECO:0000256" key="11">
    <source>
        <dbReference type="ARBA" id="ARBA00023303"/>
    </source>
</evidence>
<evidence type="ECO:0000256" key="10">
    <source>
        <dbReference type="ARBA" id="ARBA00023286"/>
    </source>
</evidence>
<dbReference type="Gene3D" id="3.40.190.10">
    <property type="entry name" value="Periplasmic binding protein-like II"/>
    <property type="match status" value="1"/>
</dbReference>
<organism evidence="14 15">
    <name type="scientific">Meganyctiphanes norvegica</name>
    <name type="common">Northern krill</name>
    <name type="synonym">Thysanopoda norvegica</name>
    <dbReference type="NCBI Taxonomy" id="48144"/>
    <lineage>
        <taxon>Eukaryota</taxon>
        <taxon>Metazoa</taxon>
        <taxon>Ecdysozoa</taxon>
        <taxon>Arthropoda</taxon>
        <taxon>Crustacea</taxon>
        <taxon>Multicrustacea</taxon>
        <taxon>Malacostraca</taxon>
        <taxon>Eumalacostraca</taxon>
        <taxon>Eucarida</taxon>
        <taxon>Euphausiacea</taxon>
        <taxon>Euphausiidae</taxon>
        <taxon>Meganyctiphanes</taxon>
    </lineage>
</organism>
<keyword evidence="4 12" id="KW-0812">Transmembrane</keyword>
<sequence>SYRLFGPQDKGYYGKKLLNGTWTGMVGELIHGIADMGTPMSASADNYQDIDFSEPLFIEGFAAAYKRPVPEPDFAGFVKPMSPYSWLLIFMSSLIILIVTGVIFRIY</sequence>
<evidence type="ECO:0000256" key="8">
    <source>
        <dbReference type="ARBA" id="ARBA00023170"/>
    </source>
</evidence>
<keyword evidence="11" id="KW-0407">Ion channel</keyword>
<evidence type="ECO:0000256" key="12">
    <source>
        <dbReference type="SAM" id="Phobius"/>
    </source>
</evidence>
<comment type="subcellular location">
    <subcellularLocation>
        <location evidence="1">Cell membrane</location>
        <topology evidence="1">Multi-pass membrane protein</topology>
    </subcellularLocation>
</comment>
<dbReference type="InterPro" id="IPR052192">
    <property type="entry name" value="Insect_Ionotropic_Sensory_Rcpt"/>
</dbReference>
<evidence type="ECO:0000313" key="15">
    <source>
        <dbReference type="Proteomes" id="UP001497623"/>
    </source>
</evidence>
<dbReference type="SUPFAM" id="SSF53850">
    <property type="entry name" value="Periplasmic binding protein-like II"/>
    <property type="match status" value="1"/>
</dbReference>
<reference evidence="14 15" key="1">
    <citation type="submission" date="2024-05" db="EMBL/GenBank/DDBJ databases">
        <authorList>
            <person name="Wallberg A."/>
        </authorList>
    </citation>
    <scope>NUCLEOTIDE SEQUENCE [LARGE SCALE GENOMIC DNA]</scope>
</reference>
<feature type="transmembrane region" description="Helical" evidence="12">
    <location>
        <begin position="84"/>
        <end position="104"/>
    </location>
</feature>
<evidence type="ECO:0000256" key="7">
    <source>
        <dbReference type="ARBA" id="ARBA00023136"/>
    </source>
</evidence>
<gene>
    <name evidence="14" type="ORF">MNOR_LOCUS16366</name>
</gene>
<proteinExistence type="predicted"/>
<keyword evidence="7 12" id="KW-0472">Membrane</keyword>
<evidence type="ECO:0000256" key="3">
    <source>
        <dbReference type="ARBA" id="ARBA00022475"/>
    </source>
</evidence>
<keyword evidence="9" id="KW-0325">Glycoprotein</keyword>
<evidence type="ECO:0000256" key="6">
    <source>
        <dbReference type="ARBA" id="ARBA00023065"/>
    </source>
</evidence>
<evidence type="ECO:0000256" key="9">
    <source>
        <dbReference type="ARBA" id="ARBA00023180"/>
    </source>
</evidence>
<dbReference type="InterPro" id="IPR019594">
    <property type="entry name" value="Glu/Gly-bd"/>
</dbReference>
<feature type="domain" description="Ionotropic glutamate receptor L-glutamate and glycine-binding" evidence="13">
    <location>
        <begin position="5"/>
        <end position="68"/>
    </location>
</feature>
<dbReference type="GO" id="GO:0005886">
    <property type="term" value="C:plasma membrane"/>
    <property type="evidence" value="ECO:0007669"/>
    <property type="project" value="UniProtKB-SubCell"/>
</dbReference>